<dbReference type="EMBL" id="FRAM01000001">
    <property type="protein sequence ID" value="SHK11556.1"/>
    <property type="molecule type" value="Genomic_DNA"/>
</dbReference>
<gene>
    <name evidence="2" type="ORF">SAMN05444371_1322</name>
</gene>
<sequence length="300" mass="35003">MTLSICIPVYNFDVNDLVNDLHSQIVSQGLDAEIILIDDASRKDLIDRNKSLQAVADQFIFLDKNVGRSKIRNLFLNYAKFEYLLFLDCDGKIISKDFIKNYLEFIREKNPDVIFGGRKVNESRPDREFGLRWRFAVERENLPVKIRVKSPYLDFQTNNFVVRKSVLIQNPFNETINQYGYEDLIFAKDLYQSKIKIDHIDNPVFNNDVENNAVFLDKADQSAKSLAHLIKTDKDIRRSSKIKLAKAYFFLNKTGGIFIYRFIYKFAKPYLEKKLLGGNVSLRVLDLYKLGQLIGYMSKY</sequence>
<proteinExistence type="predicted"/>
<dbReference type="RefSeq" id="WP_072996959.1">
    <property type="nucleotide sequence ID" value="NZ_FRAM01000001.1"/>
</dbReference>
<dbReference type="AlphaFoldDB" id="A0A1M6PUG9"/>
<dbReference type="STRING" id="216903.SAMN05444371_1322"/>
<dbReference type="InterPro" id="IPR001173">
    <property type="entry name" value="Glyco_trans_2-like"/>
</dbReference>
<accession>A0A1M6PUG9</accession>
<protein>
    <submittedName>
        <fullName evidence="2">Glycosyltransferase, GT2 family</fullName>
    </submittedName>
</protein>
<evidence type="ECO:0000259" key="1">
    <source>
        <dbReference type="Pfam" id="PF00535"/>
    </source>
</evidence>
<dbReference type="Gene3D" id="3.90.550.10">
    <property type="entry name" value="Spore Coat Polysaccharide Biosynthesis Protein SpsA, Chain A"/>
    <property type="match status" value="1"/>
</dbReference>
<dbReference type="SUPFAM" id="SSF53448">
    <property type="entry name" value="Nucleotide-diphospho-sugar transferases"/>
    <property type="match status" value="1"/>
</dbReference>
<dbReference type="InterPro" id="IPR029044">
    <property type="entry name" value="Nucleotide-diphossugar_trans"/>
</dbReference>
<reference evidence="3" key="1">
    <citation type="submission" date="2016-11" db="EMBL/GenBank/DDBJ databases">
        <authorList>
            <person name="Varghese N."/>
            <person name="Submissions S."/>
        </authorList>
    </citation>
    <scope>NUCLEOTIDE SEQUENCE [LARGE SCALE GENOMIC DNA]</scope>
    <source>
        <strain evidence="3">DSM 18016</strain>
    </source>
</reference>
<organism evidence="2 3">
    <name type="scientific">Epilithonimonas mollis</name>
    <dbReference type="NCBI Taxonomy" id="216903"/>
    <lineage>
        <taxon>Bacteria</taxon>
        <taxon>Pseudomonadati</taxon>
        <taxon>Bacteroidota</taxon>
        <taxon>Flavobacteriia</taxon>
        <taxon>Flavobacteriales</taxon>
        <taxon>Weeksellaceae</taxon>
        <taxon>Chryseobacterium group</taxon>
        <taxon>Epilithonimonas</taxon>
    </lineage>
</organism>
<dbReference type="Proteomes" id="UP000184498">
    <property type="component" value="Unassembled WGS sequence"/>
</dbReference>
<evidence type="ECO:0000313" key="3">
    <source>
        <dbReference type="Proteomes" id="UP000184498"/>
    </source>
</evidence>
<dbReference type="PANTHER" id="PTHR43685:SF2">
    <property type="entry name" value="GLYCOSYLTRANSFERASE 2-LIKE DOMAIN-CONTAINING PROTEIN"/>
    <property type="match status" value="1"/>
</dbReference>
<dbReference type="GO" id="GO:0016740">
    <property type="term" value="F:transferase activity"/>
    <property type="evidence" value="ECO:0007669"/>
    <property type="project" value="UniProtKB-KW"/>
</dbReference>
<keyword evidence="2" id="KW-0808">Transferase</keyword>
<dbReference type="InterPro" id="IPR050834">
    <property type="entry name" value="Glycosyltransf_2"/>
</dbReference>
<keyword evidence="3" id="KW-1185">Reference proteome</keyword>
<dbReference type="PANTHER" id="PTHR43685">
    <property type="entry name" value="GLYCOSYLTRANSFERASE"/>
    <property type="match status" value="1"/>
</dbReference>
<name>A0A1M6PUG9_9FLAO</name>
<dbReference type="OrthoDB" id="761861at2"/>
<dbReference type="Pfam" id="PF00535">
    <property type="entry name" value="Glycos_transf_2"/>
    <property type="match status" value="1"/>
</dbReference>
<evidence type="ECO:0000313" key="2">
    <source>
        <dbReference type="EMBL" id="SHK11556.1"/>
    </source>
</evidence>
<feature type="domain" description="Glycosyltransferase 2-like" evidence="1">
    <location>
        <begin position="4"/>
        <end position="134"/>
    </location>
</feature>